<dbReference type="InterPro" id="IPR000742">
    <property type="entry name" value="EGF"/>
</dbReference>
<dbReference type="InterPro" id="IPR000152">
    <property type="entry name" value="EGF-type_Asp/Asn_hydroxyl_site"/>
</dbReference>
<evidence type="ECO:0000256" key="1">
    <source>
        <dbReference type="ARBA" id="ARBA00004479"/>
    </source>
</evidence>
<dbReference type="CDD" id="cd14066">
    <property type="entry name" value="STKc_IRAK"/>
    <property type="match status" value="1"/>
</dbReference>
<evidence type="ECO:0000256" key="6">
    <source>
        <dbReference type="ARBA" id="ARBA00022692"/>
    </source>
</evidence>
<evidence type="ECO:0000256" key="11">
    <source>
        <dbReference type="ARBA" id="ARBA00022989"/>
    </source>
</evidence>
<dbReference type="SMART" id="SM00181">
    <property type="entry name" value="EGF"/>
    <property type="match status" value="2"/>
</dbReference>
<evidence type="ECO:0000256" key="8">
    <source>
        <dbReference type="ARBA" id="ARBA00022741"/>
    </source>
</evidence>
<keyword evidence="6 18" id="KW-0812">Transmembrane</keyword>
<keyword evidence="7 19" id="KW-0732">Signal</keyword>
<evidence type="ECO:0000313" key="23">
    <source>
        <dbReference type="RefSeq" id="XP_040944217.1"/>
    </source>
</evidence>
<dbReference type="InterPro" id="IPR000719">
    <property type="entry name" value="Prot_kinase_dom"/>
</dbReference>
<dbReference type="Pfam" id="PF13947">
    <property type="entry name" value="GUB_WAK_bind"/>
    <property type="match status" value="1"/>
</dbReference>
<feature type="signal peptide" evidence="19">
    <location>
        <begin position="1"/>
        <end position="24"/>
    </location>
</feature>
<evidence type="ECO:0000256" key="18">
    <source>
        <dbReference type="SAM" id="Phobius"/>
    </source>
</evidence>
<evidence type="ECO:0000256" key="3">
    <source>
        <dbReference type="ARBA" id="ARBA00022536"/>
    </source>
</evidence>
<evidence type="ECO:0000256" key="4">
    <source>
        <dbReference type="ARBA" id="ARBA00022553"/>
    </source>
</evidence>
<dbReference type="Pfam" id="PF07645">
    <property type="entry name" value="EGF_CA"/>
    <property type="match status" value="1"/>
</dbReference>
<dbReference type="PROSITE" id="PS50026">
    <property type="entry name" value="EGF_3"/>
    <property type="match status" value="2"/>
</dbReference>
<feature type="domain" description="EGF-like" evidence="21">
    <location>
        <begin position="291"/>
        <end position="325"/>
    </location>
</feature>
<evidence type="ECO:0000256" key="16">
    <source>
        <dbReference type="ARBA" id="ARBA00047951"/>
    </source>
</evidence>
<keyword evidence="23" id="KW-0675">Receptor</keyword>
<dbReference type="Gene3D" id="1.10.510.10">
    <property type="entry name" value="Transferase(Phosphotransferase) domain 1"/>
    <property type="match status" value="1"/>
</dbReference>
<reference evidence="22" key="1">
    <citation type="journal article" date="2020" name="Nat. Genet.">
        <title>Genomic diversifications of five Gossypium allopolyploid species and their impact on cotton improvement.</title>
        <authorList>
            <person name="Chen Z.J."/>
            <person name="Sreedasyam A."/>
            <person name="Ando A."/>
            <person name="Song Q."/>
            <person name="De Santiago L.M."/>
            <person name="Hulse-Kemp A.M."/>
            <person name="Ding M."/>
            <person name="Ye W."/>
            <person name="Kirkbride R.C."/>
            <person name="Jenkins J."/>
            <person name="Plott C."/>
            <person name="Lovell J."/>
            <person name="Lin Y.M."/>
            <person name="Vaughn R."/>
            <person name="Liu B."/>
            <person name="Simpson S."/>
            <person name="Scheffler B.E."/>
            <person name="Wen L."/>
            <person name="Saski C.A."/>
            <person name="Grover C.E."/>
            <person name="Hu G."/>
            <person name="Conover J.L."/>
            <person name="Carlson J.W."/>
            <person name="Shu S."/>
            <person name="Boston L.B."/>
            <person name="Williams M."/>
            <person name="Peterson D.G."/>
            <person name="McGee K."/>
            <person name="Jones D.C."/>
            <person name="Wendel J.F."/>
            <person name="Stelly D.M."/>
            <person name="Grimwood J."/>
            <person name="Schmutz J."/>
        </authorList>
    </citation>
    <scope>NUCLEOTIDE SEQUENCE [LARGE SCALE GENOMIC DNA]</scope>
    <source>
        <strain evidence="22">cv. TM-1</strain>
    </source>
</reference>
<feature type="domain" description="Protein kinase" evidence="20">
    <location>
        <begin position="420"/>
        <end position="702"/>
    </location>
</feature>
<dbReference type="SUPFAM" id="SSF56112">
    <property type="entry name" value="Protein kinase-like (PK-like)"/>
    <property type="match status" value="1"/>
</dbReference>
<dbReference type="GO" id="GO:0016301">
    <property type="term" value="F:kinase activity"/>
    <property type="evidence" value="ECO:0007669"/>
    <property type="project" value="UniProtKB-KW"/>
</dbReference>
<dbReference type="PANTHER" id="PTHR27005">
    <property type="entry name" value="WALL-ASSOCIATED RECEPTOR KINASE-LIKE 21"/>
    <property type="match status" value="1"/>
</dbReference>
<keyword evidence="14" id="KW-0325">Glycoprotein</keyword>
<evidence type="ECO:0000313" key="22">
    <source>
        <dbReference type="Proteomes" id="UP000818029"/>
    </source>
</evidence>
<feature type="disulfide bond" evidence="17">
    <location>
        <begin position="256"/>
        <end position="273"/>
    </location>
</feature>
<evidence type="ECO:0000256" key="13">
    <source>
        <dbReference type="ARBA" id="ARBA00023157"/>
    </source>
</evidence>
<evidence type="ECO:0000256" key="15">
    <source>
        <dbReference type="ARBA" id="ARBA00047558"/>
    </source>
</evidence>
<evidence type="ECO:0000256" key="5">
    <source>
        <dbReference type="ARBA" id="ARBA00022679"/>
    </source>
</evidence>
<dbReference type="InterPro" id="IPR008271">
    <property type="entry name" value="Ser/Thr_kinase_AS"/>
</dbReference>
<evidence type="ECO:0000256" key="7">
    <source>
        <dbReference type="ARBA" id="ARBA00022729"/>
    </source>
</evidence>
<name>A0ABM2ZQV2_GOSHI</name>
<sequence>MGSIRSLVLMQLMVLLNVILTVKASTPAVAKPGCRRRCGDVIIPYPFGTGGDCNITAGFFINCNTSFIPHKPFLRNGNIEVINVSTDGQLRILSNTSYDCYNTSYRNWFFYSFRLSKFLINNNKNKFTAIGCDTYAVVKQAGSYGQRYATGCLSLCNNITDVSNGSCSGIGCCQTSIPKDVRSYNISLRSYANHTNVLPENHCSYAFVAEVDSYTFSASDLRGFEFQSRQFPITLDWNIGNTSCNEANMDVNNFACKEYSKCVDSENNSGYLCKCLEGYEGNPYLPNGCQDINECESMSPCNGTARCTNLPGTYNCSCPVGYEGDGKKSGTGCSLPNKDQSKTSPLIVALGVAIGFLGLLLGIVLWCWMLRQRQISKLREANFQQNGGILLREQLSKRQGYREDVKVFTAEELEKATNNYNESRILGQGGLGTVYKGILADNQIVAIKKSIIGDPSQVEQFINEIMVLYKINHRNVVKLLGCCLETQVPLLVYEYITTRTLFHHLHNDDATSYLSWETRLRIATETAEALSYLHSAASIPIIHRDIKLANILLDDNYTTKVFDFGASRLIPSDQAQITTIVQGTFGYLDPEYMLSSLLTEKSDVYSFGVVLMELLTGQKVVCFKRPEENRVLPMYFTSLMKEDRLLDILDPQVLNDENVEQFMEVATLARRCVRVKGEERPTMKEVSHELAGLQAMAKHPWSKSNLVSEESEYLLGKFPSTYDDGVTSSSIGMGYDSINNKITFELEGAR</sequence>
<comment type="catalytic activity">
    <reaction evidence="16">
        <text>L-threonyl-[protein] + ATP = O-phospho-L-threonyl-[protein] + ADP + H(+)</text>
        <dbReference type="Rhea" id="RHEA:46608"/>
        <dbReference type="Rhea" id="RHEA-COMP:11060"/>
        <dbReference type="Rhea" id="RHEA-COMP:11605"/>
        <dbReference type="ChEBI" id="CHEBI:15378"/>
        <dbReference type="ChEBI" id="CHEBI:30013"/>
        <dbReference type="ChEBI" id="CHEBI:30616"/>
        <dbReference type="ChEBI" id="CHEBI:61977"/>
        <dbReference type="ChEBI" id="CHEBI:456216"/>
    </reaction>
</comment>
<keyword evidence="12 18" id="KW-0472">Membrane</keyword>
<dbReference type="InterPro" id="IPR018097">
    <property type="entry name" value="EGF_Ca-bd_CS"/>
</dbReference>
<protein>
    <submittedName>
        <fullName evidence="23">Wall-associated receptor kinase 2</fullName>
    </submittedName>
</protein>
<evidence type="ECO:0000256" key="17">
    <source>
        <dbReference type="PROSITE-ProRule" id="PRU00076"/>
    </source>
</evidence>
<keyword evidence="4" id="KW-0597">Phosphoprotein</keyword>
<dbReference type="RefSeq" id="XP_040944217.1">
    <property type="nucleotide sequence ID" value="XM_041088283.1"/>
</dbReference>
<dbReference type="CDD" id="cd00054">
    <property type="entry name" value="EGF_CA"/>
    <property type="match status" value="1"/>
</dbReference>
<comment type="catalytic activity">
    <reaction evidence="15">
        <text>L-seryl-[protein] + ATP = O-phospho-L-seryl-[protein] + ADP + H(+)</text>
        <dbReference type="Rhea" id="RHEA:17989"/>
        <dbReference type="Rhea" id="RHEA-COMP:9863"/>
        <dbReference type="Rhea" id="RHEA-COMP:11604"/>
        <dbReference type="ChEBI" id="CHEBI:15378"/>
        <dbReference type="ChEBI" id="CHEBI:29999"/>
        <dbReference type="ChEBI" id="CHEBI:30616"/>
        <dbReference type="ChEBI" id="CHEBI:83421"/>
        <dbReference type="ChEBI" id="CHEBI:456216"/>
    </reaction>
</comment>
<comment type="subcellular location">
    <subcellularLocation>
        <location evidence="1">Membrane</location>
        <topology evidence="1">Single-pass type I membrane protein</topology>
    </subcellularLocation>
</comment>
<dbReference type="GeneID" id="107952474"/>
<keyword evidence="2" id="KW-0723">Serine/threonine-protein kinase</keyword>
<gene>
    <name evidence="23" type="primary">LOC107952474</name>
</gene>
<dbReference type="PROSITE" id="PS50011">
    <property type="entry name" value="PROTEIN_KINASE_DOM"/>
    <property type="match status" value="1"/>
</dbReference>
<proteinExistence type="predicted"/>
<dbReference type="SMART" id="SM00179">
    <property type="entry name" value="EGF_CA"/>
    <property type="match status" value="1"/>
</dbReference>
<organism evidence="22 23">
    <name type="scientific">Gossypium hirsutum</name>
    <name type="common">Upland cotton</name>
    <name type="synonym">Gossypium mexicanum</name>
    <dbReference type="NCBI Taxonomy" id="3635"/>
    <lineage>
        <taxon>Eukaryota</taxon>
        <taxon>Viridiplantae</taxon>
        <taxon>Streptophyta</taxon>
        <taxon>Embryophyta</taxon>
        <taxon>Tracheophyta</taxon>
        <taxon>Spermatophyta</taxon>
        <taxon>Magnoliopsida</taxon>
        <taxon>eudicotyledons</taxon>
        <taxon>Gunneridae</taxon>
        <taxon>Pentapetalae</taxon>
        <taxon>rosids</taxon>
        <taxon>malvids</taxon>
        <taxon>Malvales</taxon>
        <taxon>Malvaceae</taxon>
        <taxon>Malvoideae</taxon>
        <taxon>Gossypium</taxon>
    </lineage>
</organism>
<dbReference type="PROSITE" id="PS00010">
    <property type="entry name" value="ASX_HYDROXYL"/>
    <property type="match status" value="1"/>
</dbReference>
<keyword evidence="8" id="KW-0547">Nucleotide-binding</keyword>
<evidence type="ECO:0000259" key="20">
    <source>
        <dbReference type="PROSITE" id="PS50011"/>
    </source>
</evidence>
<dbReference type="PANTHER" id="PTHR27005:SF511">
    <property type="entry name" value="WALL-ASSOCIATED RECEPTOR KINASE 1-RELATED"/>
    <property type="match status" value="1"/>
</dbReference>
<dbReference type="Pfam" id="PF00069">
    <property type="entry name" value="Pkinase"/>
    <property type="match status" value="1"/>
</dbReference>
<keyword evidence="11 18" id="KW-1133">Transmembrane helix</keyword>
<comment type="caution">
    <text evidence="17">Lacks conserved residue(s) required for the propagation of feature annotation.</text>
</comment>
<dbReference type="InterPro" id="IPR025287">
    <property type="entry name" value="WAK_GUB"/>
</dbReference>
<dbReference type="PROSITE" id="PS01187">
    <property type="entry name" value="EGF_CA"/>
    <property type="match status" value="1"/>
</dbReference>
<keyword evidence="5" id="KW-0808">Transferase</keyword>
<evidence type="ECO:0000256" key="2">
    <source>
        <dbReference type="ARBA" id="ARBA00022527"/>
    </source>
</evidence>
<keyword evidence="9 23" id="KW-0418">Kinase</keyword>
<keyword evidence="13 17" id="KW-1015">Disulfide bond</keyword>
<keyword evidence="10" id="KW-0067">ATP-binding</keyword>
<dbReference type="SMART" id="SM00220">
    <property type="entry name" value="S_TKc"/>
    <property type="match status" value="1"/>
</dbReference>
<reference evidence="23" key="2">
    <citation type="submission" date="2025-08" db="UniProtKB">
        <authorList>
            <consortium name="RefSeq"/>
        </authorList>
    </citation>
    <scope>IDENTIFICATION</scope>
</reference>
<dbReference type="InterPro" id="IPR045274">
    <property type="entry name" value="WAK-like"/>
</dbReference>
<feature type="domain" description="EGF-like" evidence="21">
    <location>
        <begin position="248"/>
        <end position="290"/>
    </location>
</feature>
<keyword evidence="22" id="KW-1185">Reference proteome</keyword>
<dbReference type="PROSITE" id="PS00108">
    <property type="entry name" value="PROTEIN_KINASE_ST"/>
    <property type="match status" value="1"/>
</dbReference>
<accession>A0ABM2ZQV2</accession>
<dbReference type="Gene3D" id="2.10.25.10">
    <property type="entry name" value="Laminin"/>
    <property type="match status" value="2"/>
</dbReference>
<feature type="chain" id="PRO_5046612875" evidence="19">
    <location>
        <begin position="25"/>
        <end position="750"/>
    </location>
</feature>
<evidence type="ECO:0000256" key="12">
    <source>
        <dbReference type="ARBA" id="ARBA00023136"/>
    </source>
</evidence>
<evidence type="ECO:0000256" key="14">
    <source>
        <dbReference type="ARBA" id="ARBA00023180"/>
    </source>
</evidence>
<feature type="transmembrane region" description="Helical" evidence="18">
    <location>
        <begin position="346"/>
        <end position="369"/>
    </location>
</feature>
<dbReference type="InterPro" id="IPR011009">
    <property type="entry name" value="Kinase-like_dom_sf"/>
</dbReference>
<evidence type="ECO:0000256" key="9">
    <source>
        <dbReference type="ARBA" id="ARBA00022777"/>
    </source>
</evidence>
<evidence type="ECO:0000256" key="19">
    <source>
        <dbReference type="SAM" id="SignalP"/>
    </source>
</evidence>
<dbReference type="Proteomes" id="UP000818029">
    <property type="component" value="Chromosome D02"/>
</dbReference>
<dbReference type="InterPro" id="IPR049883">
    <property type="entry name" value="NOTCH1_EGF-like"/>
</dbReference>
<dbReference type="Gene3D" id="3.30.200.20">
    <property type="entry name" value="Phosphorylase Kinase, domain 1"/>
    <property type="match status" value="1"/>
</dbReference>
<dbReference type="InterPro" id="IPR001881">
    <property type="entry name" value="EGF-like_Ca-bd_dom"/>
</dbReference>
<dbReference type="SUPFAM" id="SSF57196">
    <property type="entry name" value="EGF/Laminin"/>
    <property type="match status" value="1"/>
</dbReference>
<evidence type="ECO:0000256" key="10">
    <source>
        <dbReference type="ARBA" id="ARBA00022840"/>
    </source>
</evidence>
<keyword evidence="3 17" id="KW-0245">EGF-like domain</keyword>
<evidence type="ECO:0000259" key="21">
    <source>
        <dbReference type="PROSITE" id="PS50026"/>
    </source>
</evidence>